<dbReference type="AlphaFoldDB" id="A0A2P7SNB0"/>
<name>A0A2P7SNB0_9HYPH</name>
<keyword evidence="3" id="KW-1185">Reference proteome</keyword>
<reference evidence="2 3" key="1">
    <citation type="submission" date="2018-03" db="EMBL/GenBank/DDBJ databases">
        <title>The draft genome of Mesorhizobium soli JCM 19897.</title>
        <authorList>
            <person name="Li L."/>
            <person name="Liu L."/>
            <person name="Liang L."/>
            <person name="Wang T."/>
            <person name="Zhang X."/>
        </authorList>
    </citation>
    <scope>NUCLEOTIDE SEQUENCE [LARGE SCALE GENOMIC DNA]</scope>
    <source>
        <strain evidence="2 3">JCM 19897</strain>
    </source>
</reference>
<dbReference type="Proteomes" id="UP000240653">
    <property type="component" value="Unassembled WGS sequence"/>
</dbReference>
<accession>A0A2P7SNB0</accession>
<dbReference type="EMBL" id="PXYL01000001">
    <property type="protein sequence ID" value="PSJ63948.1"/>
    <property type="molecule type" value="Genomic_DNA"/>
</dbReference>
<protein>
    <submittedName>
        <fullName evidence="2">Uncharacterized protein</fullName>
    </submittedName>
</protein>
<organism evidence="2 3">
    <name type="scientific">Pseudaminobacter soli</name>
    <name type="common">ex Li et al. 2025</name>
    <dbReference type="NCBI Taxonomy" id="1295366"/>
    <lineage>
        <taxon>Bacteria</taxon>
        <taxon>Pseudomonadati</taxon>
        <taxon>Pseudomonadota</taxon>
        <taxon>Alphaproteobacteria</taxon>
        <taxon>Hyphomicrobiales</taxon>
        <taxon>Phyllobacteriaceae</taxon>
        <taxon>Pseudaminobacter</taxon>
    </lineage>
</organism>
<evidence type="ECO:0000256" key="1">
    <source>
        <dbReference type="SAM" id="MobiDB-lite"/>
    </source>
</evidence>
<sequence>MNWEPANQRARIDRATRTASAAPAAQQPAARHTQKLGVLGTVDARLPTAARSGNALSLETPRVAVQPNRPADLLCFPAIGGMLMEPLARPGIFA</sequence>
<feature type="compositionally biased region" description="Low complexity" evidence="1">
    <location>
        <begin position="17"/>
        <end position="31"/>
    </location>
</feature>
<comment type="caution">
    <text evidence="2">The sequence shown here is derived from an EMBL/GenBank/DDBJ whole genome shotgun (WGS) entry which is preliminary data.</text>
</comment>
<proteinExistence type="predicted"/>
<feature type="region of interest" description="Disordered" evidence="1">
    <location>
        <begin position="1"/>
        <end position="36"/>
    </location>
</feature>
<evidence type="ECO:0000313" key="2">
    <source>
        <dbReference type="EMBL" id="PSJ63948.1"/>
    </source>
</evidence>
<evidence type="ECO:0000313" key="3">
    <source>
        <dbReference type="Proteomes" id="UP000240653"/>
    </source>
</evidence>
<gene>
    <name evidence="2" type="ORF">C7I85_02190</name>
</gene>